<evidence type="ECO:0000313" key="3">
    <source>
        <dbReference type="Proteomes" id="UP000070250"/>
    </source>
</evidence>
<sequence length="657" mass="70156">MTKSGTTESFEVCFLPAGLHAVVPGGTPLRDAARLLGVEIESLCGGRASCGKCLVRVLESEAGEDGLHSQAAHVSELSDAERRARAAGRLGDQERFSCQACVEGELVIYVPEASRVGRPIVRKRAGERECALAPAIRKYFVEIELATVGESRGDWDRLQEELCVRFGLDRNLAVDPLALRTLAEALRGGRGRLTVTVWQGREAIRFEPGFSERVLGLAVDLGTTTLGALLCDLQSGQVVAQASAHNPQIRWGEDIMNRIASAKPPGQLAAMQQAVAEAIGELARDATLAIDAKPDDVVEVVVVANTVMHHILLGLDVHSLGVVPFSPTLSRSLDVKARDLGIPILPSANVHLLPIEAGFVGADNVAAMLAAAPHVSEELTLLIDIGTNGELVLGNRDRLLSASCPTGPALEGANIRFGMRAARGAIEKIRVDPATHEVRFRTIGVPRWSDRQPPEEIGARGLCGSAVLEAVAELVRAGLIDSTGRLYSELPCRRLRQGTDGMWEFVIAWAEQTVIGEDITLTQADVRAIQLAKAALYAGSRLLLERFGAEQPDRVVLAGAFGSVIDLERALAIGLFPDCGLDNVTAVGNAAGDGARMALLNVTSRQEAELLARRVEYLELSTARGFNDAFVAATQLPHAEDRFPSTETRWSPKAAAG</sequence>
<dbReference type="InterPro" id="IPR012675">
    <property type="entry name" value="Beta-grasp_dom_sf"/>
</dbReference>
<organism evidence="2 3">
    <name type="scientific">Steroidobacter denitrificans</name>
    <dbReference type="NCBI Taxonomy" id="465721"/>
    <lineage>
        <taxon>Bacteria</taxon>
        <taxon>Pseudomonadati</taxon>
        <taxon>Pseudomonadota</taxon>
        <taxon>Gammaproteobacteria</taxon>
        <taxon>Steroidobacterales</taxon>
        <taxon>Steroidobacteraceae</taxon>
        <taxon>Steroidobacter</taxon>
    </lineage>
</organism>
<dbReference type="InterPro" id="IPR043129">
    <property type="entry name" value="ATPase_NBD"/>
</dbReference>
<dbReference type="Pfam" id="PF14574">
    <property type="entry name" value="RACo_C_ter"/>
    <property type="match status" value="1"/>
</dbReference>
<dbReference type="SUPFAM" id="SSF53067">
    <property type="entry name" value="Actin-like ATPase domain"/>
    <property type="match status" value="1"/>
</dbReference>
<dbReference type="PANTHER" id="PTHR42895">
    <property type="entry name" value="IRON-SULFUR CLUSTER-BINDING PROTEIN-RELATED"/>
    <property type="match status" value="1"/>
</dbReference>
<dbReference type="PANTHER" id="PTHR42895:SF1">
    <property type="entry name" value="IRON-SULFUR CLUSTER PROTEIN"/>
    <property type="match status" value="1"/>
</dbReference>
<dbReference type="Pfam" id="PF17651">
    <property type="entry name" value="Raco_middle"/>
    <property type="match status" value="1"/>
</dbReference>
<dbReference type="SUPFAM" id="SSF54292">
    <property type="entry name" value="2Fe-2S ferredoxin-like"/>
    <property type="match status" value="1"/>
</dbReference>
<reference evidence="2 3" key="1">
    <citation type="submission" date="2015-06" db="EMBL/GenBank/DDBJ databases">
        <title>A Comprehensive Approach to Explore the Metabolic and Phylogenetic Diversity of Bacterial Steroid Degradation in the Environment: Testosterone as an Example.</title>
        <authorList>
            <person name="Yang F.-C."/>
            <person name="Chen Y.-L."/>
            <person name="Yu C.-P."/>
            <person name="Tang S.-L."/>
            <person name="Wang P.-H."/>
            <person name="Ismail W."/>
            <person name="Wang C.-H."/>
            <person name="Yang C.-Y."/>
            <person name="Chiang Y.-R."/>
        </authorList>
    </citation>
    <scope>NUCLEOTIDE SEQUENCE [LARGE SCALE GENOMIC DNA]</scope>
    <source>
        <strain evidence="2 3">DSM 18526</strain>
    </source>
</reference>
<dbReference type="InterPro" id="IPR041414">
    <property type="entry name" value="Raco-like_middle"/>
</dbReference>
<dbReference type="GO" id="GO:0051536">
    <property type="term" value="F:iron-sulfur cluster binding"/>
    <property type="evidence" value="ECO:0007669"/>
    <property type="project" value="InterPro"/>
</dbReference>
<dbReference type="InterPro" id="IPR042259">
    <property type="entry name" value="Raco-like_middle_sf"/>
</dbReference>
<name>A0A127FDY9_STEDE</name>
<dbReference type="STRING" id="465721.ACG33_12645"/>
<dbReference type="Pfam" id="PF17650">
    <property type="entry name" value="RACo_linker"/>
    <property type="match status" value="1"/>
</dbReference>
<feature type="domain" description="2Fe-2S ferredoxin-type" evidence="1">
    <location>
        <begin position="10"/>
        <end position="114"/>
    </location>
</feature>
<dbReference type="RefSeq" id="WP_066921707.1">
    <property type="nucleotide sequence ID" value="NZ_CP011971.1"/>
</dbReference>
<dbReference type="Gene3D" id="3.10.20.880">
    <property type="match status" value="1"/>
</dbReference>
<dbReference type="AlphaFoldDB" id="A0A127FDY9"/>
<gene>
    <name evidence="2" type="ORF">ACG33_12645</name>
</gene>
<evidence type="ECO:0000313" key="2">
    <source>
        <dbReference type="EMBL" id="AMN47931.1"/>
    </source>
</evidence>
<dbReference type="InterPro" id="IPR052911">
    <property type="entry name" value="Corrinoid_activation_enz"/>
</dbReference>
<dbReference type="OrthoDB" id="9810588at2"/>
<dbReference type="Gene3D" id="3.10.20.30">
    <property type="match status" value="1"/>
</dbReference>
<dbReference type="PROSITE" id="PS51085">
    <property type="entry name" value="2FE2S_FER_2"/>
    <property type="match status" value="1"/>
</dbReference>
<dbReference type="Pfam" id="PF00111">
    <property type="entry name" value="Fer2"/>
    <property type="match status" value="1"/>
</dbReference>
<dbReference type="Gene3D" id="3.30.420.480">
    <property type="entry name" value="Domain of unknown function (DUF4445)"/>
    <property type="match status" value="1"/>
</dbReference>
<dbReference type="EMBL" id="CP011971">
    <property type="protein sequence ID" value="AMN47931.1"/>
    <property type="molecule type" value="Genomic_DNA"/>
</dbReference>
<dbReference type="Proteomes" id="UP000070250">
    <property type="component" value="Chromosome"/>
</dbReference>
<protein>
    <recommendedName>
        <fullName evidence="1">2Fe-2S ferredoxin-type domain-containing protein</fullName>
    </recommendedName>
</protein>
<dbReference type="PATRIC" id="fig|465721.4.peg.2703"/>
<evidence type="ECO:0000259" key="1">
    <source>
        <dbReference type="PROSITE" id="PS51085"/>
    </source>
</evidence>
<proteinExistence type="predicted"/>
<dbReference type="CDD" id="cd00207">
    <property type="entry name" value="fer2"/>
    <property type="match status" value="1"/>
</dbReference>
<dbReference type="InterPro" id="IPR001041">
    <property type="entry name" value="2Fe-2S_ferredoxin-type"/>
</dbReference>
<dbReference type="KEGG" id="sdf:ACG33_12645"/>
<dbReference type="InterPro" id="IPR040506">
    <property type="entry name" value="RACo_linker"/>
</dbReference>
<keyword evidence="3" id="KW-1185">Reference proteome</keyword>
<dbReference type="InterPro" id="IPR036010">
    <property type="entry name" value="2Fe-2S_ferredoxin-like_sf"/>
</dbReference>
<dbReference type="InterPro" id="IPR027980">
    <property type="entry name" value="RACo_C"/>
</dbReference>
<accession>A0A127FDY9</accession>